<gene>
    <name evidence="5" type="ORF">KDW_52260</name>
</gene>
<dbReference type="Pfam" id="PF00400">
    <property type="entry name" value="WD40"/>
    <property type="match status" value="2"/>
</dbReference>
<dbReference type="EMBL" id="BKZW01000003">
    <property type="protein sequence ID" value="GER91064.1"/>
    <property type="molecule type" value="Genomic_DNA"/>
</dbReference>
<dbReference type="InterPro" id="IPR011989">
    <property type="entry name" value="ARM-like"/>
</dbReference>
<organism evidence="5 6">
    <name type="scientific">Dictyobacter vulcani</name>
    <dbReference type="NCBI Taxonomy" id="2607529"/>
    <lineage>
        <taxon>Bacteria</taxon>
        <taxon>Bacillati</taxon>
        <taxon>Chloroflexota</taxon>
        <taxon>Ktedonobacteria</taxon>
        <taxon>Ktedonobacterales</taxon>
        <taxon>Dictyobacteraceae</taxon>
        <taxon>Dictyobacter</taxon>
    </lineage>
</organism>
<name>A0A5J4KNX0_9CHLR</name>
<dbReference type="SMART" id="SM00567">
    <property type="entry name" value="EZ_HEAT"/>
    <property type="match status" value="5"/>
</dbReference>
<feature type="transmembrane region" description="Helical" evidence="4">
    <location>
        <begin position="259"/>
        <end position="280"/>
    </location>
</feature>
<dbReference type="PROSITE" id="PS00678">
    <property type="entry name" value="WD_REPEATS_1"/>
    <property type="match status" value="1"/>
</dbReference>
<dbReference type="SUPFAM" id="SSF50978">
    <property type="entry name" value="WD40 repeat-like"/>
    <property type="match status" value="1"/>
</dbReference>
<dbReference type="InterPro" id="IPR036322">
    <property type="entry name" value="WD40_repeat_dom_sf"/>
</dbReference>
<dbReference type="InterPro" id="IPR019775">
    <property type="entry name" value="WD40_repeat_CS"/>
</dbReference>
<dbReference type="SMART" id="SM00320">
    <property type="entry name" value="WD40"/>
    <property type="match status" value="4"/>
</dbReference>
<dbReference type="InterPro" id="IPR015943">
    <property type="entry name" value="WD40/YVTN_repeat-like_dom_sf"/>
</dbReference>
<reference evidence="5 6" key="1">
    <citation type="submission" date="2019-10" db="EMBL/GenBank/DDBJ databases">
        <title>Dictyobacter vulcani sp. nov., within the class Ktedonobacteria, isolated from soil of volcanic Mt. Zao.</title>
        <authorList>
            <person name="Zheng Y."/>
            <person name="Wang C.M."/>
            <person name="Sakai Y."/>
            <person name="Abe K."/>
            <person name="Yokota A."/>
            <person name="Yabe S."/>
        </authorList>
    </citation>
    <scope>NUCLEOTIDE SEQUENCE [LARGE SCALE GENOMIC DNA]</scope>
    <source>
        <strain evidence="5 6">W12</strain>
    </source>
</reference>
<dbReference type="Gene3D" id="2.130.10.10">
    <property type="entry name" value="YVTN repeat-like/Quinoprotein amine dehydrogenase"/>
    <property type="match status" value="2"/>
</dbReference>
<dbReference type="AlphaFoldDB" id="A0A5J4KNX0"/>
<dbReference type="Pfam" id="PF13646">
    <property type="entry name" value="HEAT_2"/>
    <property type="match status" value="1"/>
</dbReference>
<dbReference type="PROSITE" id="PS50082">
    <property type="entry name" value="WD_REPEATS_2"/>
    <property type="match status" value="2"/>
</dbReference>
<sequence length="604" mass="66295">MEKNDSDHQEEPEALSLYRQFERGEKRQDAELRLPPLTYLGLGLVPESPLAVEQLRAHLRHADWTVRVEALRQLERCKEPLPITDILICLQDEHKAVRAAAIRLLDKSGDTIPLDPLLTALYDPDWHVRSRAVMALGNHLQHAPLDPLLYALGDQDEAVRSAAVTALGKLGEQTPLEYIVAALQDPSWMVREAAGMVLAESGQLASGGSLPGAMTDQGQHVTHPSEPVALLMASPVHHHFWSLSALAVRIKHFRPAKRAISAAISVVCIIALLCAVRSPLTAPATLTPIVDQIHYYAVTGGSARITWLGNSQFAWADEHGAVRVANTLLRQATTLYRTPARILDLARVNNSFYTVEYQDDTVSVRKDNQQTVFALPTSSQIPTAFFSPDGKYVALALNEPGAITTITIWNTLTGRQLSSYTAQQGTITNISWPATGNVLASVSTAIDRSGQRSWKIEMWDMRTGQSVLTRAPTTYMNLSQQVVALSWSPDDTRLAYTLADGVVHIHDRITLIDGSYNARSVASSDWDGAISWSPDGRYLAATNVNGHVEIWDVSGDNNDGHLVCTYLRHKTPVQSVVWAPKSSIDRIASTDASGNLFIWDVQGN</sequence>
<dbReference type="SUPFAM" id="SSF48371">
    <property type="entry name" value="ARM repeat"/>
    <property type="match status" value="1"/>
</dbReference>
<dbReference type="Gene3D" id="1.25.10.10">
    <property type="entry name" value="Leucine-rich Repeat Variant"/>
    <property type="match status" value="1"/>
</dbReference>
<dbReference type="Proteomes" id="UP000326912">
    <property type="component" value="Unassembled WGS sequence"/>
</dbReference>
<evidence type="ECO:0000256" key="1">
    <source>
        <dbReference type="ARBA" id="ARBA00022574"/>
    </source>
</evidence>
<protein>
    <submittedName>
        <fullName evidence="5">Uncharacterized protein</fullName>
    </submittedName>
</protein>
<evidence type="ECO:0000256" key="3">
    <source>
        <dbReference type="PROSITE-ProRule" id="PRU00221"/>
    </source>
</evidence>
<dbReference type="PROSITE" id="PS50294">
    <property type="entry name" value="WD_REPEATS_REGION"/>
    <property type="match status" value="1"/>
</dbReference>
<evidence type="ECO:0000256" key="4">
    <source>
        <dbReference type="SAM" id="Phobius"/>
    </source>
</evidence>
<dbReference type="InterPro" id="IPR004155">
    <property type="entry name" value="PBS_lyase_HEAT"/>
</dbReference>
<proteinExistence type="predicted"/>
<dbReference type="PANTHER" id="PTHR19848">
    <property type="entry name" value="WD40 REPEAT PROTEIN"/>
    <property type="match status" value="1"/>
</dbReference>
<keyword evidence="4" id="KW-0812">Transmembrane</keyword>
<dbReference type="InterPro" id="IPR001680">
    <property type="entry name" value="WD40_rpt"/>
</dbReference>
<evidence type="ECO:0000256" key="2">
    <source>
        <dbReference type="ARBA" id="ARBA00022737"/>
    </source>
</evidence>
<dbReference type="PANTHER" id="PTHR19848:SF8">
    <property type="entry name" value="F-BOX AND WD REPEAT DOMAIN CONTAINING 7"/>
    <property type="match status" value="1"/>
</dbReference>
<comment type="caution">
    <text evidence="5">The sequence shown here is derived from an EMBL/GenBank/DDBJ whole genome shotgun (WGS) entry which is preliminary data.</text>
</comment>
<keyword evidence="4" id="KW-0472">Membrane</keyword>
<feature type="repeat" description="WD" evidence="3">
    <location>
        <begin position="529"/>
        <end position="554"/>
    </location>
</feature>
<evidence type="ECO:0000313" key="5">
    <source>
        <dbReference type="EMBL" id="GER91064.1"/>
    </source>
</evidence>
<keyword evidence="2" id="KW-0677">Repeat</keyword>
<keyword evidence="6" id="KW-1185">Reference proteome</keyword>
<dbReference type="InterPro" id="IPR016024">
    <property type="entry name" value="ARM-type_fold"/>
</dbReference>
<dbReference type="RefSeq" id="WP_151758754.1">
    <property type="nucleotide sequence ID" value="NZ_BKZW01000003.1"/>
</dbReference>
<evidence type="ECO:0000313" key="6">
    <source>
        <dbReference type="Proteomes" id="UP000326912"/>
    </source>
</evidence>
<feature type="repeat" description="WD" evidence="3">
    <location>
        <begin position="566"/>
        <end position="604"/>
    </location>
</feature>
<keyword evidence="1 3" id="KW-0853">WD repeat</keyword>
<keyword evidence="4" id="KW-1133">Transmembrane helix</keyword>
<accession>A0A5J4KNX0</accession>